<dbReference type="EC" id="4.1.2.40" evidence="3"/>
<evidence type="ECO:0000256" key="1">
    <source>
        <dbReference type="ARBA" id="ARBA00008679"/>
    </source>
</evidence>
<evidence type="ECO:0000313" key="3">
    <source>
        <dbReference type="EMBL" id="MBB5069922.1"/>
    </source>
</evidence>
<dbReference type="SUPFAM" id="SSF51569">
    <property type="entry name" value="Aldolase"/>
    <property type="match status" value="1"/>
</dbReference>
<dbReference type="EMBL" id="JACHIV010000001">
    <property type="protein sequence ID" value="MBB5069922.1"/>
    <property type="molecule type" value="Genomic_DNA"/>
</dbReference>
<dbReference type="RefSeq" id="WP_184479538.1">
    <property type="nucleotide sequence ID" value="NZ_JACHIV010000001.1"/>
</dbReference>
<comment type="similarity">
    <text evidence="1">Belongs to the aldolase LacD family.</text>
</comment>
<protein>
    <submittedName>
        <fullName evidence="3">Tagatose 1,6-diphosphate aldolase/sulfofructosephosphate aldolase</fullName>
        <ecNumber evidence="3">4.1.2.40</ecNumber>
        <ecNumber evidence="3">4.1.2.57</ecNumber>
    </submittedName>
</protein>
<dbReference type="Pfam" id="PF01791">
    <property type="entry name" value="DeoC"/>
    <property type="match status" value="1"/>
</dbReference>
<evidence type="ECO:0000256" key="2">
    <source>
        <dbReference type="ARBA" id="ARBA00023239"/>
    </source>
</evidence>
<keyword evidence="4" id="KW-1185">Reference proteome</keyword>
<dbReference type="GO" id="GO:1902777">
    <property type="term" value="P:6-sulfoquinovose(1-) catabolic process"/>
    <property type="evidence" value="ECO:0007669"/>
    <property type="project" value="TreeGrafter"/>
</dbReference>
<proteinExistence type="inferred from homology"/>
<gene>
    <name evidence="3" type="ORF">BJ969_003010</name>
</gene>
<dbReference type="PANTHER" id="PTHR39340">
    <property type="entry name" value="SULFOFRUCTOSEPHOSPHATE ALDOLASE"/>
    <property type="match status" value="1"/>
</dbReference>
<dbReference type="InterPro" id="IPR013785">
    <property type="entry name" value="Aldolase_TIM"/>
</dbReference>
<organism evidence="3 4">
    <name type="scientific">Saccharopolyspora gloriosae</name>
    <dbReference type="NCBI Taxonomy" id="455344"/>
    <lineage>
        <taxon>Bacteria</taxon>
        <taxon>Bacillati</taxon>
        <taxon>Actinomycetota</taxon>
        <taxon>Actinomycetes</taxon>
        <taxon>Pseudonocardiales</taxon>
        <taxon>Pseudonocardiaceae</taxon>
        <taxon>Saccharopolyspora</taxon>
    </lineage>
</organism>
<dbReference type="PANTHER" id="PTHR39340:SF1">
    <property type="entry name" value="SULFOFRUCTOSEPHOSPHATE ALDOLASE"/>
    <property type="match status" value="1"/>
</dbReference>
<dbReference type="GO" id="GO:0061595">
    <property type="term" value="F:6-deoxy-6-sulfofructose-1-phosphate aldolase activity"/>
    <property type="evidence" value="ECO:0007669"/>
    <property type="project" value="TreeGrafter"/>
</dbReference>
<dbReference type="EC" id="4.1.2.57" evidence="3"/>
<sequence length="299" mass="31840">MTAALADIAQSDGTFAIVALDQRNTLRRMFTAANQPIDDDLLRGFKGDVVGGLSPSASGLLVDPDFGVPAAVEDGNLAPGAGLAVAAEPSDRGKFGDEPLTRREPEQNAQWVRDMGGHAVKFFVQLRADRDRELGGRDVSAEAVDAAAEVVADCRADGVPSVIENLIYPLPGEGELSPQARADAIIESARALDELKPDLLKLEYPGSAEACRRLAEVVTVPWVVLSAGVGFDEFQDVLRISCDEGGASGFIAGRAFWKDAVALDQPERRPFLADTARRRLDQCVTAIQGRATPWTSITA</sequence>
<reference evidence="3 4" key="1">
    <citation type="submission" date="2020-08" db="EMBL/GenBank/DDBJ databases">
        <title>Sequencing the genomes of 1000 actinobacteria strains.</title>
        <authorList>
            <person name="Klenk H.-P."/>
        </authorList>
    </citation>
    <scope>NUCLEOTIDE SEQUENCE [LARGE SCALE GENOMIC DNA]</scope>
    <source>
        <strain evidence="3 4">DSM 45582</strain>
    </source>
</reference>
<name>A0A840NLB3_9PSEU</name>
<keyword evidence="2 3" id="KW-0456">Lyase</keyword>
<dbReference type="Gene3D" id="3.20.20.70">
    <property type="entry name" value="Aldolase class I"/>
    <property type="match status" value="1"/>
</dbReference>
<dbReference type="InterPro" id="IPR050552">
    <property type="entry name" value="LacD_aldolase"/>
</dbReference>
<dbReference type="InterPro" id="IPR002915">
    <property type="entry name" value="DeoC/FbaB/LacD_aldolase"/>
</dbReference>
<dbReference type="SMART" id="SM01133">
    <property type="entry name" value="DeoC"/>
    <property type="match status" value="1"/>
</dbReference>
<dbReference type="Proteomes" id="UP000580474">
    <property type="component" value="Unassembled WGS sequence"/>
</dbReference>
<dbReference type="GO" id="GO:0009025">
    <property type="term" value="F:tagatose-bisphosphate aldolase activity"/>
    <property type="evidence" value="ECO:0007669"/>
    <property type="project" value="UniProtKB-EC"/>
</dbReference>
<evidence type="ECO:0000313" key="4">
    <source>
        <dbReference type="Proteomes" id="UP000580474"/>
    </source>
</evidence>
<comment type="caution">
    <text evidence="3">The sequence shown here is derived from an EMBL/GenBank/DDBJ whole genome shotgun (WGS) entry which is preliminary data.</text>
</comment>
<dbReference type="AlphaFoldDB" id="A0A840NLB3"/>
<accession>A0A840NLB3</accession>